<organism evidence="6 7">
    <name type="scientific">Roseateles paludis</name>
    <dbReference type="NCBI Taxonomy" id="3145238"/>
    <lineage>
        <taxon>Bacteria</taxon>
        <taxon>Pseudomonadati</taxon>
        <taxon>Pseudomonadota</taxon>
        <taxon>Betaproteobacteria</taxon>
        <taxon>Burkholderiales</taxon>
        <taxon>Sphaerotilaceae</taxon>
        <taxon>Roseateles</taxon>
    </lineage>
</organism>
<feature type="domain" description="Soluble ligand binding" evidence="5">
    <location>
        <begin position="550"/>
        <end position="598"/>
    </location>
</feature>
<feature type="domain" description="Polysaccharide export protein N-terminal" evidence="4">
    <location>
        <begin position="159"/>
        <end position="232"/>
    </location>
</feature>
<feature type="chain" id="PRO_5045294906" evidence="3">
    <location>
        <begin position="37"/>
        <end position="662"/>
    </location>
</feature>
<feature type="domain" description="Soluble ligand binding" evidence="5">
    <location>
        <begin position="239"/>
        <end position="285"/>
    </location>
</feature>
<keyword evidence="1 3" id="KW-0732">Signal</keyword>
<dbReference type="Gene3D" id="3.10.560.10">
    <property type="entry name" value="Outer membrane lipoprotein wza domain like"/>
    <property type="match status" value="4"/>
</dbReference>
<feature type="domain" description="Soluble ligand binding" evidence="5">
    <location>
        <begin position="324"/>
        <end position="369"/>
    </location>
</feature>
<accession>A0ABV0G6H2</accession>
<reference evidence="6 7" key="1">
    <citation type="submission" date="2024-05" db="EMBL/GenBank/DDBJ databases">
        <title>Roseateles sp. DJS-2-20 16S ribosomal RNA gene Genome sequencing and assembly.</title>
        <authorList>
            <person name="Woo H."/>
        </authorList>
    </citation>
    <scope>NUCLEOTIDE SEQUENCE [LARGE SCALE GENOMIC DNA]</scope>
    <source>
        <strain evidence="6 7">DJS-2-20</strain>
    </source>
</reference>
<evidence type="ECO:0000259" key="4">
    <source>
        <dbReference type="Pfam" id="PF02563"/>
    </source>
</evidence>
<dbReference type="InterPro" id="IPR049712">
    <property type="entry name" value="Poly_export"/>
</dbReference>
<evidence type="ECO:0000313" key="7">
    <source>
        <dbReference type="Proteomes" id="UP001495147"/>
    </source>
</evidence>
<name>A0ABV0G6H2_9BURK</name>
<gene>
    <name evidence="6" type="ORF">ABDJ85_17800</name>
</gene>
<sequence>MTQSTLTSICNGANRRVGSVFALASLLTVMVMPTLAATDSDARSSNASNGSAEPSGVYRLESQRKASESDRGRNSRDRGDDRARDNDKPREKDRDRRSDDDDRRERPVVQPTTPYQPGEFEQYVQGLVENKDLVIERFGARLISGDSVPVVDAESGALVPPDYVIGVGDELRVTLWGSVEGDLNPTVDRLGRIHLPRVGPVMVAGLRQDELNATLQSRVAQVFKNFKLSASIDRLRTMRVYVTGYAQRPGAYAVTGAASLINAVMLSGGPNAAGSFRRIELRRAGAAPVAFDLYDLLIKGDRSSDRRLQPEDVIHFTAVGEQVGLIGSVNNAAVFELKAGETVADLLAMGGGFTAVADRSRLLIERLSQRSEQRVVELALPQQGSQLPRAGDVVRAVSAITAAQPQQRQNKRVRIEGEVLRPGEYILPPGSTLADAVTAAGGLTPGAFPFGAEFLRESVRQQQEMNYERAMRDLENELVRSASTQRATTAEEATVQTARQTSTGKLVERMRTVRPTGRIVLQMTPSATSLPALALEDGDRLVIPARPSTVGVFGSVFNAGSFVFGRGGALQDFLQQAGGPTRGADVGSTFVVRANGSVLSARQSSGWMSSNSGLTAIHAEPGDTIFVPEELNKSTFVQSARDWTQIFYQFGLGAAGLKALKN</sequence>
<evidence type="ECO:0000256" key="2">
    <source>
        <dbReference type="SAM" id="MobiDB-lite"/>
    </source>
</evidence>
<proteinExistence type="predicted"/>
<evidence type="ECO:0000313" key="6">
    <source>
        <dbReference type="EMBL" id="MEO3693329.1"/>
    </source>
</evidence>
<comment type="caution">
    <text evidence="6">The sequence shown here is derived from an EMBL/GenBank/DDBJ whole genome shotgun (WGS) entry which is preliminary data.</text>
</comment>
<feature type="compositionally biased region" description="Polar residues" evidence="2">
    <location>
        <begin position="43"/>
        <end position="52"/>
    </location>
</feature>
<dbReference type="InterPro" id="IPR003715">
    <property type="entry name" value="Poly_export_N"/>
</dbReference>
<feature type="compositionally biased region" description="Basic and acidic residues" evidence="2">
    <location>
        <begin position="61"/>
        <end position="107"/>
    </location>
</feature>
<dbReference type="EMBL" id="JBDPZD010000006">
    <property type="protein sequence ID" value="MEO3693329.1"/>
    <property type="molecule type" value="Genomic_DNA"/>
</dbReference>
<dbReference type="Gene3D" id="3.30.1950.10">
    <property type="entry name" value="wza like domain"/>
    <property type="match status" value="1"/>
</dbReference>
<dbReference type="PANTHER" id="PTHR33619">
    <property type="entry name" value="POLYSACCHARIDE EXPORT PROTEIN GFCE-RELATED"/>
    <property type="match status" value="1"/>
</dbReference>
<dbReference type="Pfam" id="PF10531">
    <property type="entry name" value="SLBB"/>
    <property type="match status" value="4"/>
</dbReference>
<dbReference type="Proteomes" id="UP001495147">
    <property type="component" value="Unassembled WGS sequence"/>
</dbReference>
<dbReference type="InterPro" id="IPR019554">
    <property type="entry name" value="Soluble_ligand-bd"/>
</dbReference>
<dbReference type="PANTHER" id="PTHR33619:SF3">
    <property type="entry name" value="POLYSACCHARIDE EXPORT PROTEIN GFCE-RELATED"/>
    <property type="match status" value="1"/>
</dbReference>
<evidence type="ECO:0000259" key="5">
    <source>
        <dbReference type="Pfam" id="PF10531"/>
    </source>
</evidence>
<keyword evidence="7" id="KW-1185">Reference proteome</keyword>
<evidence type="ECO:0000256" key="3">
    <source>
        <dbReference type="SAM" id="SignalP"/>
    </source>
</evidence>
<evidence type="ECO:0000256" key="1">
    <source>
        <dbReference type="ARBA" id="ARBA00022729"/>
    </source>
</evidence>
<protein>
    <submittedName>
        <fullName evidence="6">SLBB domain-containing protein</fullName>
    </submittedName>
</protein>
<feature type="domain" description="Soluble ligand binding" evidence="5">
    <location>
        <begin position="413"/>
        <end position="447"/>
    </location>
</feature>
<feature type="signal peptide" evidence="3">
    <location>
        <begin position="1"/>
        <end position="36"/>
    </location>
</feature>
<feature type="region of interest" description="Disordered" evidence="2">
    <location>
        <begin position="39"/>
        <end position="117"/>
    </location>
</feature>
<dbReference type="Pfam" id="PF02563">
    <property type="entry name" value="Poly_export"/>
    <property type="match status" value="1"/>
</dbReference>
<dbReference type="RefSeq" id="WP_347706139.1">
    <property type="nucleotide sequence ID" value="NZ_JBDPZD010000006.1"/>
</dbReference>